<comment type="caution">
    <text evidence="3">The sequence shown here is derived from an EMBL/GenBank/DDBJ whole genome shotgun (WGS) entry which is preliminary data.</text>
</comment>
<evidence type="ECO:0000313" key="3">
    <source>
        <dbReference type="EMBL" id="RYC66961.1"/>
    </source>
</evidence>
<evidence type="ECO:0008006" key="5">
    <source>
        <dbReference type="Google" id="ProtNLM"/>
    </source>
</evidence>
<keyword evidence="4" id="KW-1185">Reference proteome</keyword>
<sequence length="236" mass="26336">MRPHIYLLFFINLFTCNVFAQSIRVADGSPLTVQTRLHVTGGTNQSGLRLGGLPYNSTPTVLNRTKFLTVDEEGNVILGSLNNTGRLPAESAILWQSVGVHVQNNNPGGVVIGAGHMRKPDGYSLYVTKGILTERLRVAVKDTDEWSDKVFSPSYKLLSLPEIKRYIEQHHHLPGISSATEVVKDGVDVGVMQAKLLEKVEEITLHLIRMQEEVLLLNQQNELMKQQLQQCQADRK</sequence>
<dbReference type="EMBL" id="SBLB01000010">
    <property type="protein sequence ID" value="RYC66961.1"/>
    <property type="molecule type" value="Genomic_DNA"/>
</dbReference>
<gene>
    <name evidence="3" type="ORF">EQG79_26665</name>
</gene>
<dbReference type="Proteomes" id="UP000290407">
    <property type="component" value="Unassembled WGS sequence"/>
</dbReference>
<dbReference type="RefSeq" id="WP_129605755.1">
    <property type="nucleotide sequence ID" value="NZ_SBLB01000010.1"/>
</dbReference>
<protein>
    <recommendedName>
        <fullName evidence="5">BZIP transcription factor</fullName>
    </recommendedName>
</protein>
<evidence type="ECO:0000256" key="1">
    <source>
        <dbReference type="SAM" id="Coils"/>
    </source>
</evidence>
<name>A0A4Q2UHM2_9BACT</name>
<reference evidence="3 4" key="1">
    <citation type="submission" date="2019-01" db="EMBL/GenBank/DDBJ databases">
        <title>Spirosoma flava sp. nov., a propanil-degrading bacterium isolated from herbicide-contaminated soil.</title>
        <authorList>
            <person name="Zhang L."/>
            <person name="Jiang J.-D."/>
        </authorList>
    </citation>
    <scope>NUCLEOTIDE SEQUENCE [LARGE SCALE GENOMIC DNA]</scope>
    <source>
        <strain evidence="3 4">TY50</strain>
    </source>
</reference>
<organism evidence="3 4">
    <name type="scientific">Spirosoma sordidisoli</name>
    <dbReference type="NCBI Taxonomy" id="2502893"/>
    <lineage>
        <taxon>Bacteria</taxon>
        <taxon>Pseudomonadati</taxon>
        <taxon>Bacteroidota</taxon>
        <taxon>Cytophagia</taxon>
        <taxon>Cytophagales</taxon>
        <taxon>Cytophagaceae</taxon>
        <taxon>Spirosoma</taxon>
    </lineage>
</organism>
<evidence type="ECO:0000256" key="2">
    <source>
        <dbReference type="SAM" id="SignalP"/>
    </source>
</evidence>
<proteinExistence type="predicted"/>
<feature type="coiled-coil region" evidence="1">
    <location>
        <begin position="207"/>
        <end position="234"/>
    </location>
</feature>
<keyword evidence="1" id="KW-0175">Coiled coil</keyword>
<keyword evidence="2" id="KW-0732">Signal</keyword>
<dbReference type="AlphaFoldDB" id="A0A4Q2UHM2"/>
<feature type="signal peptide" evidence="2">
    <location>
        <begin position="1"/>
        <end position="20"/>
    </location>
</feature>
<evidence type="ECO:0000313" key="4">
    <source>
        <dbReference type="Proteomes" id="UP000290407"/>
    </source>
</evidence>
<feature type="chain" id="PRO_5020185045" description="BZIP transcription factor" evidence="2">
    <location>
        <begin position="21"/>
        <end position="236"/>
    </location>
</feature>
<accession>A0A4Q2UHM2</accession>